<sequence length="572" mass="65213">MESSDDDSGPSNGNQNSDENDSSSDSDINVGENSGDSFSSDTDSDDEGVGDTQSSLGTYSSETSDPEEEEFWSTNLTSVSIAAFEEETGPNHDLSPTDSVLQYFFLMISDDFFDLLAVETNRCADQVFARKGRRDPDWSPTNKREVQAYFGLHIFMGIHKLPSIDMYWSQNRFVGIPGFKDTMPRCRFQKLTQFLHMIMSNNEDHVPTGTSGHDRLFKIRPLIDLTRKNFQRFNRPGKCQSIDEGMIRYKGNYFAKQYTPCKPIKRGLKVWMRCEPNGYTHDYRIYLGKHDDMKGQTLGERVVKHLCKPLKWKGHHVFFERFFTSIPLLQNLENNGIYACGTIMSNRRGFPADLKNPSFTGRGDAEQRQHENLVATAWKDAKPVHIVSTTSDPLGDGPTYRRVPGGGHVLIQRPPAVAHYQENYYGVDRAMQYRAKCPVGRQSRKYWKYFMNFILEVSIVNAFLLWKTTSGVVIPRKHYSLCDFCVDVAELLIGDYRSKKKERYPLAGTVTAAGVASHHSVKLTDMPRRQCKWCSKQGRRRDVTYGCDKRLVHLCQGACFQAYHQNALLNTS</sequence>
<dbReference type="PANTHER" id="PTHR46599">
    <property type="entry name" value="PIGGYBAC TRANSPOSABLE ELEMENT-DERIVED PROTEIN 4"/>
    <property type="match status" value="1"/>
</dbReference>
<dbReference type="PANTHER" id="PTHR46599:SF2">
    <property type="entry name" value="PIGGYBAC TRANSPOSABLE ELEMENT-DERIVED PROTEIN 4-LIKE"/>
    <property type="match status" value="1"/>
</dbReference>
<organism evidence="3 4">
    <name type="scientific">Pinctada imbricata</name>
    <name type="common">Atlantic pearl-oyster</name>
    <name type="synonym">Pinctada martensii</name>
    <dbReference type="NCBI Taxonomy" id="66713"/>
    <lineage>
        <taxon>Eukaryota</taxon>
        <taxon>Metazoa</taxon>
        <taxon>Spiralia</taxon>
        <taxon>Lophotrochozoa</taxon>
        <taxon>Mollusca</taxon>
        <taxon>Bivalvia</taxon>
        <taxon>Autobranchia</taxon>
        <taxon>Pteriomorphia</taxon>
        <taxon>Pterioida</taxon>
        <taxon>Pterioidea</taxon>
        <taxon>Pteriidae</taxon>
        <taxon>Pinctada</taxon>
    </lineage>
</organism>
<feature type="domain" description="PiggyBac transposable element-derived protein" evidence="2">
    <location>
        <begin position="102"/>
        <end position="463"/>
    </location>
</feature>
<reference evidence="3" key="1">
    <citation type="submission" date="2019-08" db="EMBL/GenBank/DDBJ databases">
        <title>The improved chromosome-level genome for the pearl oyster Pinctada fucata martensii using PacBio sequencing and Hi-C.</title>
        <authorList>
            <person name="Zheng Z."/>
        </authorList>
    </citation>
    <scope>NUCLEOTIDE SEQUENCE</scope>
    <source>
        <strain evidence="3">ZZ-2019</strain>
        <tissue evidence="3">Adductor muscle</tissue>
    </source>
</reference>
<protein>
    <recommendedName>
        <fullName evidence="2">PiggyBac transposable element-derived protein domain-containing protein</fullName>
    </recommendedName>
</protein>
<gene>
    <name evidence="3" type="ORF">FSP39_024432</name>
</gene>
<dbReference type="AlphaFoldDB" id="A0AA88YUJ8"/>
<dbReference type="Pfam" id="PF13843">
    <property type="entry name" value="DDE_Tnp_1_7"/>
    <property type="match status" value="1"/>
</dbReference>
<dbReference type="EMBL" id="VSWD01000002">
    <property type="protein sequence ID" value="KAK3107886.1"/>
    <property type="molecule type" value="Genomic_DNA"/>
</dbReference>
<comment type="caution">
    <text evidence="3">The sequence shown here is derived from an EMBL/GenBank/DDBJ whole genome shotgun (WGS) entry which is preliminary data.</text>
</comment>
<dbReference type="Proteomes" id="UP001186944">
    <property type="component" value="Unassembled WGS sequence"/>
</dbReference>
<name>A0AA88YUJ8_PINIB</name>
<evidence type="ECO:0000313" key="4">
    <source>
        <dbReference type="Proteomes" id="UP001186944"/>
    </source>
</evidence>
<evidence type="ECO:0000313" key="3">
    <source>
        <dbReference type="EMBL" id="KAK3107886.1"/>
    </source>
</evidence>
<proteinExistence type="predicted"/>
<evidence type="ECO:0000256" key="1">
    <source>
        <dbReference type="SAM" id="MobiDB-lite"/>
    </source>
</evidence>
<accession>A0AA88YUJ8</accession>
<dbReference type="InterPro" id="IPR029526">
    <property type="entry name" value="PGBD"/>
</dbReference>
<keyword evidence="4" id="KW-1185">Reference proteome</keyword>
<feature type="compositionally biased region" description="Polar residues" evidence="1">
    <location>
        <begin position="51"/>
        <end position="63"/>
    </location>
</feature>
<evidence type="ECO:0000259" key="2">
    <source>
        <dbReference type="Pfam" id="PF13843"/>
    </source>
</evidence>
<feature type="region of interest" description="Disordered" evidence="1">
    <location>
        <begin position="1"/>
        <end position="71"/>
    </location>
</feature>